<dbReference type="InterPro" id="IPR051690">
    <property type="entry name" value="PseI-like"/>
</dbReference>
<evidence type="ECO:0000259" key="1">
    <source>
        <dbReference type="PROSITE" id="PS50844"/>
    </source>
</evidence>
<comment type="caution">
    <text evidence="2">The sequence shown here is derived from an EMBL/GenBank/DDBJ whole genome shotgun (WGS) entry which is preliminary data.</text>
</comment>
<dbReference type="EC" id="2.5.1.97" evidence="2"/>
<dbReference type="NCBIfam" id="TIGR03586">
    <property type="entry name" value="PseI"/>
    <property type="match status" value="1"/>
</dbReference>
<dbReference type="InterPro" id="IPR013785">
    <property type="entry name" value="Aldolase_TIM"/>
</dbReference>
<dbReference type="SMART" id="SM00858">
    <property type="entry name" value="SAF"/>
    <property type="match status" value="1"/>
</dbReference>
<sequence>MTNSEIEIAGRKIGPKHKPYIIAELSANHNGDLASALATIEQAAHCGADAIKIQSYTPDTMTIDCDKPDFQIEGGLWDGYKLYDLYEWAHTPFEWHQALFNKAQEVGITIFSTPFDETAVDLLESLNTPAYKIASFEVTDLPLIKRVAQTGKPMIISTGMANEQEIAEAIATARDNGCHELVVLHCISAYPAPYEQANLATINDIAKRFNVLSGLSDHTLGTVASVSAVALGACLIEKHFILDRTQNGPDSEFSIEPDELVRLVEETTAAHQSIGAAGYERKPVEQASMKFRRSLYFVNEIAKGQKITPSDVRRIRPGYGLAPKYLDQIIGMRATQDIEPGTAVDWELIQHD</sequence>
<dbReference type="Pfam" id="PF03102">
    <property type="entry name" value="NeuB"/>
    <property type="match status" value="1"/>
</dbReference>
<reference evidence="2 3" key="1">
    <citation type="submission" date="2018-08" db="EMBL/GenBank/DDBJ databases">
        <title>Thalassotalea euphylliae genome.</title>
        <authorList>
            <person name="Summers S."/>
            <person name="Rice S.A."/>
            <person name="Freckelton M.L."/>
            <person name="Nedved B.T."/>
            <person name="Hadfield M.G."/>
        </authorList>
    </citation>
    <scope>NUCLEOTIDE SEQUENCE [LARGE SCALE GENOMIC DNA]</scope>
    <source>
        <strain evidence="2 3">H2</strain>
    </source>
</reference>
<keyword evidence="2" id="KW-0808">Transferase</keyword>
<dbReference type="CDD" id="cd11615">
    <property type="entry name" value="SAF_NeuB_like"/>
    <property type="match status" value="1"/>
</dbReference>
<dbReference type="PANTHER" id="PTHR42966">
    <property type="entry name" value="N-ACETYLNEURAMINATE SYNTHASE"/>
    <property type="match status" value="1"/>
</dbReference>
<dbReference type="Pfam" id="PF08666">
    <property type="entry name" value="SAF"/>
    <property type="match status" value="1"/>
</dbReference>
<dbReference type="Proteomes" id="UP000256999">
    <property type="component" value="Unassembled WGS sequence"/>
</dbReference>
<accession>A0A3E0UD38</accession>
<dbReference type="InterPro" id="IPR020030">
    <property type="entry name" value="Pseudaminic_synth_PseI"/>
</dbReference>
<dbReference type="InterPro" id="IPR057736">
    <property type="entry name" value="SAF_PseI/NeuA/NeuB"/>
</dbReference>
<dbReference type="InterPro" id="IPR006190">
    <property type="entry name" value="SAF_AFP_Neu5Ac"/>
</dbReference>
<dbReference type="SUPFAM" id="SSF51269">
    <property type="entry name" value="AFP III-like domain"/>
    <property type="match status" value="1"/>
</dbReference>
<dbReference type="GO" id="GO:0047444">
    <property type="term" value="F:N-acylneuraminate-9-phosphate synthase activity"/>
    <property type="evidence" value="ECO:0007669"/>
    <property type="project" value="TreeGrafter"/>
</dbReference>
<protein>
    <submittedName>
        <fullName evidence="2">Pseudaminic acid synthase</fullName>
        <ecNumber evidence="2">2.5.1.97</ecNumber>
    </submittedName>
</protein>
<name>A0A3E0UD38_9GAMM</name>
<dbReference type="GO" id="GO:0016051">
    <property type="term" value="P:carbohydrate biosynthetic process"/>
    <property type="evidence" value="ECO:0007669"/>
    <property type="project" value="InterPro"/>
</dbReference>
<dbReference type="PROSITE" id="PS50844">
    <property type="entry name" value="AFP_LIKE"/>
    <property type="match status" value="1"/>
</dbReference>
<feature type="domain" description="AFP-like" evidence="1">
    <location>
        <begin position="294"/>
        <end position="352"/>
    </location>
</feature>
<dbReference type="EMBL" id="QUOV01000001">
    <property type="protein sequence ID" value="REL34816.1"/>
    <property type="molecule type" value="Genomic_DNA"/>
</dbReference>
<organism evidence="2 3">
    <name type="scientific">Thalassotalea euphylliae</name>
    <dbReference type="NCBI Taxonomy" id="1655234"/>
    <lineage>
        <taxon>Bacteria</taxon>
        <taxon>Pseudomonadati</taxon>
        <taxon>Pseudomonadota</taxon>
        <taxon>Gammaproteobacteria</taxon>
        <taxon>Alteromonadales</taxon>
        <taxon>Colwelliaceae</taxon>
        <taxon>Thalassotalea</taxon>
    </lineage>
</organism>
<dbReference type="OrthoDB" id="9781701at2"/>
<dbReference type="RefSeq" id="WP_115999491.1">
    <property type="nucleotide sequence ID" value="NZ_QUOV01000001.1"/>
</dbReference>
<dbReference type="Gene3D" id="3.90.1210.10">
    <property type="entry name" value="Antifreeze-like/N-acetylneuraminic acid synthase C-terminal domain"/>
    <property type="match status" value="1"/>
</dbReference>
<proteinExistence type="predicted"/>
<dbReference type="SUPFAM" id="SSF51569">
    <property type="entry name" value="Aldolase"/>
    <property type="match status" value="1"/>
</dbReference>
<dbReference type="InterPro" id="IPR036732">
    <property type="entry name" value="AFP_Neu5c_C_sf"/>
</dbReference>
<evidence type="ECO:0000313" key="2">
    <source>
        <dbReference type="EMBL" id="REL34816.1"/>
    </source>
</evidence>
<evidence type="ECO:0000313" key="3">
    <source>
        <dbReference type="Proteomes" id="UP000256999"/>
    </source>
</evidence>
<dbReference type="Gene3D" id="3.20.20.70">
    <property type="entry name" value="Aldolase class I"/>
    <property type="match status" value="1"/>
</dbReference>
<gene>
    <name evidence="2" type="primary">pseI</name>
    <name evidence="2" type="ORF">DXX92_05275</name>
</gene>
<dbReference type="InterPro" id="IPR013974">
    <property type="entry name" value="SAF"/>
</dbReference>
<dbReference type="PANTHER" id="PTHR42966:SF2">
    <property type="entry name" value="PSEUDAMINIC ACID SYNTHASE"/>
    <property type="match status" value="1"/>
</dbReference>
<dbReference type="AlphaFoldDB" id="A0A3E0UD38"/>
<dbReference type="InterPro" id="IPR013132">
    <property type="entry name" value="PseI/NeuA/B-like_N"/>
</dbReference>